<feature type="domain" description="GRPD C-terminal" evidence="1">
    <location>
        <begin position="499"/>
        <end position="666"/>
    </location>
</feature>
<keyword evidence="3" id="KW-1185">Reference proteome</keyword>
<sequence>MSDINGGSNSEYPSTRSISSQLSEEEPFLFTLDLVSAAKRNLKFLRYVDDSHWLHHPPTLIEAIRRYEELWMPLISDLTVGQNQRPPMILPPFDIEWVWYCHTLNPVHYREYCKTRFSKVIGKATIFDEENEDYAVDMCRKIWKKRYPNEAFENEVESEMLLREEEKSGNEEILMGEIGKQRGLYERFLKEPYMGEIVYLIAAKRRYKKFLHLMVIQQDDGDVDGDASSSVLVPAVDILLMWLTHQSYPTVYAADTKHVEDELLLKVVGPWDPSVKEEDIEETKLLWEATFDQPYEKAGGSIAVDLLGGFAVQSLVYWLVSDSDVNINYKSLRPRFLLELCVFVRLRSHMDATQAEKTREFLRLRMFRCHKEHKFDKPVSRFAPDSWQKAWHFYSEFGTKGVRIELRHSGNLCFSGTGLLDTVSFMWNDLLRAPSLAFGSEVDQKIRVFTSITPPVQAPYLLKCVPDRVSDDSGAMISDVMLKLNQYRPQEGRWLSRTVLDHAGRECFVVRVRVGGGFWRRGGEAPETVNWEDRIIEIREGPWSYVAGSTIGKAPDKVVGTAKPKEEPNEKTSWCFSTGDELTVQWESTTSMETLSLTLNTHHIDSSVKLLKGRKMQYEVSKEEKKLGKTEDEIEEGFVTVVRFSDENPNGKATALINWKLLAVEFSPEEDAVFVLLLCLAILRSVSEMRKEDVGGLLVRRRLKEAKYGERDWGSIILHPSSCNASSVSSPHILPWYWNAKVVLGHDPSAEHTLNQPSFSLAEGGEKLYKRGIIS</sequence>
<proteinExistence type="predicted"/>
<dbReference type="OMA" id="WYRNAAH"/>
<gene>
    <name evidence="2" type="ORF">BVRB_4g076070</name>
</gene>
<dbReference type="OrthoDB" id="2684236at2759"/>
<dbReference type="EMBL" id="KQ090068">
    <property type="protein sequence ID" value="KMT14250.1"/>
    <property type="molecule type" value="Genomic_DNA"/>
</dbReference>
<dbReference type="PANTHER" id="PTHR34365">
    <property type="entry name" value="ENOLASE (DUF1399)"/>
    <property type="match status" value="1"/>
</dbReference>
<dbReference type="KEGG" id="bvg:104890340"/>
<organism evidence="2 3">
    <name type="scientific">Beta vulgaris subsp. vulgaris</name>
    <name type="common">Beet</name>
    <dbReference type="NCBI Taxonomy" id="3555"/>
    <lineage>
        <taxon>Eukaryota</taxon>
        <taxon>Viridiplantae</taxon>
        <taxon>Streptophyta</taxon>
        <taxon>Embryophyta</taxon>
        <taxon>Tracheophyta</taxon>
        <taxon>Spermatophyta</taxon>
        <taxon>Magnoliopsida</taxon>
        <taxon>eudicotyledons</taxon>
        <taxon>Gunneridae</taxon>
        <taxon>Pentapetalae</taxon>
        <taxon>Caryophyllales</taxon>
        <taxon>Chenopodiaceae</taxon>
        <taxon>Betoideae</taxon>
        <taxon>Beta</taxon>
    </lineage>
</organism>
<dbReference type="Pfam" id="PF07173">
    <property type="entry name" value="GRDP-like"/>
    <property type="match status" value="1"/>
</dbReference>
<dbReference type="InterPro" id="IPR057518">
    <property type="entry name" value="GRDP_C"/>
</dbReference>
<dbReference type="Proteomes" id="UP000035740">
    <property type="component" value="Chromosome 4"/>
</dbReference>
<evidence type="ECO:0000313" key="2">
    <source>
        <dbReference type="EMBL" id="KMT14250.1"/>
    </source>
</evidence>
<dbReference type="Gramene" id="KMT14250">
    <property type="protein sequence ID" value="KMT14250"/>
    <property type="gene ID" value="BVRB_4g076070"/>
</dbReference>
<evidence type="ECO:0000313" key="3">
    <source>
        <dbReference type="Proteomes" id="UP000035740"/>
    </source>
</evidence>
<evidence type="ECO:0000259" key="1">
    <source>
        <dbReference type="Pfam" id="PF25335"/>
    </source>
</evidence>
<dbReference type="ExpressionAtlas" id="A0A0J8CKH8">
    <property type="expression patterns" value="baseline"/>
</dbReference>
<reference evidence="2 3" key="1">
    <citation type="journal article" date="2014" name="Nature">
        <title>The genome of the recently domesticated crop plant sugar beet (Beta vulgaris).</title>
        <authorList>
            <person name="Dohm J.C."/>
            <person name="Minoche A.E."/>
            <person name="Holtgrawe D."/>
            <person name="Capella-Gutierrez S."/>
            <person name="Zakrzewski F."/>
            <person name="Tafer H."/>
            <person name="Rupp O."/>
            <person name="Sorensen T.R."/>
            <person name="Stracke R."/>
            <person name="Reinhardt R."/>
            <person name="Goesmann A."/>
            <person name="Kraft T."/>
            <person name="Schulz B."/>
            <person name="Stadler P.F."/>
            <person name="Schmidt T."/>
            <person name="Gabaldon T."/>
            <person name="Lehrach H."/>
            <person name="Weisshaar B."/>
            <person name="Himmelbauer H."/>
        </authorList>
    </citation>
    <scope>NUCLEOTIDE SEQUENCE [LARGE SCALE GENOMIC DNA]</scope>
    <source>
        <tissue evidence="2">Taproot</tissue>
    </source>
</reference>
<dbReference type="AlphaFoldDB" id="A0A0J8CKH8"/>
<dbReference type="Pfam" id="PF25335">
    <property type="entry name" value="GRDP_C"/>
    <property type="match status" value="1"/>
</dbReference>
<accession>A0A0J8CKH8</accession>
<dbReference type="InterPro" id="IPR009836">
    <property type="entry name" value="GRDP-like"/>
</dbReference>
<name>A0A0J8CKH8_BETVV</name>
<protein>
    <recommendedName>
        <fullName evidence="1">GRPD C-terminal domain-containing protein</fullName>
    </recommendedName>
</protein>
<dbReference type="PANTHER" id="PTHR34365:SF2">
    <property type="entry name" value="ENOLASE (DUF1399)"/>
    <property type="match status" value="1"/>
</dbReference>
<dbReference type="eggNOG" id="ENOG502QQ1A">
    <property type="taxonomic scope" value="Eukaryota"/>
</dbReference>